<dbReference type="Proteomes" id="UP001596270">
    <property type="component" value="Unassembled WGS sequence"/>
</dbReference>
<evidence type="ECO:0000259" key="3">
    <source>
        <dbReference type="Pfam" id="PF07883"/>
    </source>
</evidence>
<dbReference type="InterPro" id="IPR014710">
    <property type="entry name" value="RmlC-like_jellyroll"/>
</dbReference>
<proteinExistence type="predicted"/>
<evidence type="ECO:0000256" key="2">
    <source>
        <dbReference type="ARBA" id="ARBA00023002"/>
    </source>
</evidence>
<dbReference type="PANTHER" id="PTHR41517">
    <property type="entry name" value="1,2-DIOXYGENASE PROTEIN-RELATED"/>
    <property type="match status" value="1"/>
</dbReference>
<sequence length="366" mass="40944">MTNGTSTSTPVKTLQEFDTALAESSMRGQWQYDEMLERLIGGPKSTVRAMLWKWEAIQKQLMEACAVMPESFTARRNLSFINPGLERGGTTQTILAGMQIVKPGEVAWAHRHPISALRFVIEGDTKLYTVVNGEPLPMEPNDLVLTPAWSWHDHHNESDGLGIWLDVLDVPLMLSLGQMAYEPLGQTTQQLLPDSSHHLSARTGIVRPLWEKPPTGDLPCRYPWKEVRRQLDVFADSDGSPNDGVILEYVNPLTGGPALPTLRCCVQRLRPGFKGQKHRKTSSTVVYVIEGHGTTRIGETEISWGPRDLFVLPTWAWIEHQNNSSSSEALLFSVSDAPLLEAAHLYREEPESTVRSRSVSETKKEK</sequence>
<dbReference type="InterPro" id="IPR011051">
    <property type="entry name" value="RmlC_Cupin_sf"/>
</dbReference>
<organism evidence="4 5">
    <name type="scientific">Polaromonas aquatica</name>
    <dbReference type="NCBI Taxonomy" id="332657"/>
    <lineage>
        <taxon>Bacteria</taxon>
        <taxon>Pseudomonadati</taxon>
        <taxon>Pseudomonadota</taxon>
        <taxon>Betaproteobacteria</taxon>
        <taxon>Burkholderiales</taxon>
        <taxon>Comamonadaceae</taxon>
        <taxon>Polaromonas</taxon>
    </lineage>
</organism>
<feature type="domain" description="Cupin type-2" evidence="3">
    <location>
        <begin position="98"/>
        <end position="167"/>
    </location>
</feature>
<dbReference type="EMBL" id="JBHSRS010000084">
    <property type="protein sequence ID" value="MFC6284895.1"/>
    <property type="molecule type" value="Genomic_DNA"/>
</dbReference>
<dbReference type="SUPFAM" id="SSF51182">
    <property type="entry name" value="RmlC-like cupins"/>
    <property type="match status" value="1"/>
</dbReference>
<feature type="domain" description="Cupin type-2" evidence="3">
    <location>
        <begin position="266"/>
        <end position="334"/>
    </location>
</feature>
<evidence type="ECO:0000313" key="5">
    <source>
        <dbReference type="Proteomes" id="UP001596270"/>
    </source>
</evidence>
<comment type="caution">
    <text evidence="4">The sequence shown here is derived from an EMBL/GenBank/DDBJ whole genome shotgun (WGS) entry which is preliminary data.</text>
</comment>
<dbReference type="InterPro" id="IPR047183">
    <property type="entry name" value="GDO-like"/>
</dbReference>
<keyword evidence="1" id="KW-0223">Dioxygenase</keyword>
<dbReference type="Pfam" id="PF07883">
    <property type="entry name" value="Cupin_2"/>
    <property type="match status" value="2"/>
</dbReference>
<reference evidence="5" key="1">
    <citation type="journal article" date="2019" name="Int. J. Syst. Evol. Microbiol.">
        <title>The Global Catalogue of Microorganisms (GCM) 10K type strain sequencing project: providing services to taxonomists for standard genome sequencing and annotation.</title>
        <authorList>
            <consortium name="The Broad Institute Genomics Platform"/>
            <consortium name="The Broad Institute Genome Sequencing Center for Infectious Disease"/>
            <person name="Wu L."/>
            <person name="Ma J."/>
        </authorList>
    </citation>
    <scope>NUCLEOTIDE SEQUENCE [LARGE SCALE GENOMIC DNA]</scope>
    <source>
        <strain evidence="5">CCUG 39402</strain>
    </source>
</reference>
<keyword evidence="2" id="KW-0560">Oxidoreductase</keyword>
<evidence type="ECO:0000256" key="1">
    <source>
        <dbReference type="ARBA" id="ARBA00022964"/>
    </source>
</evidence>
<dbReference type="CDD" id="cd06992">
    <property type="entry name" value="cupin_GDO-like_C"/>
    <property type="match status" value="1"/>
</dbReference>
<protein>
    <submittedName>
        <fullName evidence="4">Cupin domain-containing protein</fullName>
    </submittedName>
</protein>
<keyword evidence="5" id="KW-1185">Reference proteome</keyword>
<dbReference type="RefSeq" id="WP_371439436.1">
    <property type="nucleotide sequence ID" value="NZ_JBHSRS010000084.1"/>
</dbReference>
<gene>
    <name evidence="4" type="ORF">ACFQND_27025</name>
</gene>
<dbReference type="PANTHER" id="PTHR41517:SF1">
    <property type="entry name" value="CUPIN"/>
    <property type="match status" value="1"/>
</dbReference>
<dbReference type="CDD" id="cd02216">
    <property type="entry name" value="cupin_GDO-like_N"/>
    <property type="match status" value="1"/>
</dbReference>
<name>A0ABW1U5U6_9BURK</name>
<evidence type="ECO:0000313" key="4">
    <source>
        <dbReference type="EMBL" id="MFC6284895.1"/>
    </source>
</evidence>
<dbReference type="Gene3D" id="2.60.120.10">
    <property type="entry name" value="Jelly Rolls"/>
    <property type="match status" value="1"/>
</dbReference>
<dbReference type="InterPro" id="IPR013096">
    <property type="entry name" value="Cupin_2"/>
</dbReference>
<accession>A0ABW1U5U6</accession>